<dbReference type="Gene3D" id="3.30.70.20">
    <property type="match status" value="1"/>
</dbReference>
<organism evidence="8 9">
    <name type="scientific">Orenia metallireducens</name>
    <dbReference type="NCBI Taxonomy" id="1413210"/>
    <lineage>
        <taxon>Bacteria</taxon>
        <taxon>Bacillati</taxon>
        <taxon>Bacillota</taxon>
        <taxon>Clostridia</taxon>
        <taxon>Halanaerobiales</taxon>
        <taxon>Halobacteroidaceae</taxon>
        <taxon>Orenia</taxon>
    </lineage>
</organism>
<dbReference type="AlphaFoldDB" id="A0A285GWR7"/>
<dbReference type="Pfam" id="PF04015">
    <property type="entry name" value="DUF362"/>
    <property type="match status" value="1"/>
</dbReference>
<evidence type="ECO:0000256" key="2">
    <source>
        <dbReference type="ARBA" id="ARBA00013529"/>
    </source>
</evidence>
<accession>A0A285GWR7</accession>
<name>A0A285GWR7_9FIRM</name>
<dbReference type="GO" id="GO:0046872">
    <property type="term" value="F:metal ion binding"/>
    <property type="evidence" value="ECO:0007669"/>
    <property type="project" value="UniProtKB-KW"/>
</dbReference>
<keyword evidence="5" id="KW-0408">Iron</keyword>
<evidence type="ECO:0000256" key="4">
    <source>
        <dbReference type="ARBA" id="ARBA00022723"/>
    </source>
</evidence>
<dbReference type="InterPro" id="IPR007160">
    <property type="entry name" value="DUF362"/>
</dbReference>
<dbReference type="Pfam" id="PF13237">
    <property type="entry name" value="Fer4_10"/>
    <property type="match status" value="1"/>
</dbReference>
<keyword evidence="6" id="KW-0411">Iron-sulfur</keyword>
<keyword evidence="9" id="KW-1185">Reference proteome</keyword>
<dbReference type="PANTHER" id="PTHR24960">
    <property type="entry name" value="PHOTOSYSTEM I IRON-SULFUR CENTER-RELATED"/>
    <property type="match status" value="1"/>
</dbReference>
<evidence type="ECO:0000259" key="7">
    <source>
        <dbReference type="PROSITE" id="PS51379"/>
    </source>
</evidence>
<dbReference type="PROSITE" id="PS00198">
    <property type="entry name" value="4FE4S_FER_1"/>
    <property type="match status" value="1"/>
</dbReference>
<dbReference type="EMBL" id="OBDZ01000011">
    <property type="protein sequence ID" value="SNY27908.1"/>
    <property type="molecule type" value="Genomic_DNA"/>
</dbReference>
<comment type="function">
    <text evidence="1">Ferredoxins are iron-sulfur proteins that transfer electrons in a wide variety of metabolic reactions.</text>
</comment>
<dbReference type="InterPro" id="IPR050157">
    <property type="entry name" value="PSI_iron-sulfur_center"/>
</dbReference>
<protein>
    <recommendedName>
        <fullName evidence="2">Ferredoxin</fullName>
    </recommendedName>
</protein>
<evidence type="ECO:0000256" key="1">
    <source>
        <dbReference type="ARBA" id="ARBA00003532"/>
    </source>
</evidence>
<evidence type="ECO:0000313" key="9">
    <source>
        <dbReference type="Proteomes" id="UP000219573"/>
    </source>
</evidence>
<keyword evidence="4" id="KW-0479">Metal-binding</keyword>
<gene>
    <name evidence="8" type="ORF">SAMN06265827_111107</name>
</gene>
<dbReference type="PROSITE" id="PS51379">
    <property type="entry name" value="4FE4S_FER_2"/>
    <property type="match status" value="2"/>
</dbReference>
<dbReference type="InterPro" id="IPR017896">
    <property type="entry name" value="4Fe4S_Fe-S-bd"/>
</dbReference>
<dbReference type="SUPFAM" id="SSF54862">
    <property type="entry name" value="4Fe-4S ferredoxins"/>
    <property type="match status" value="1"/>
</dbReference>
<dbReference type="OrthoDB" id="9807879at2"/>
<evidence type="ECO:0000256" key="5">
    <source>
        <dbReference type="ARBA" id="ARBA00023004"/>
    </source>
</evidence>
<evidence type="ECO:0000256" key="3">
    <source>
        <dbReference type="ARBA" id="ARBA00022485"/>
    </source>
</evidence>
<proteinExistence type="predicted"/>
<feature type="domain" description="4Fe-4S ferredoxin-type" evidence="7">
    <location>
        <begin position="347"/>
        <end position="374"/>
    </location>
</feature>
<keyword evidence="3" id="KW-0004">4Fe-4S</keyword>
<reference evidence="9" key="1">
    <citation type="submission" date="2017-09" db="EMBL/GenBank/DDBJ databases">
        <authorList>
            <person name="Varghese N."/>
            <person name="Submissions S."/>
        </authorList>
    </citation>
    <scope>NUCLEOTIDE SEQUENCE [LARGE SCALE GENOMIC DNA]</scope>
    <source>
        <strain evidence="9">MSL47</strain>
    </source>
</reference>
<dbReference type="Proteomes" id="UP000219573">
    <property type="component" value="Unassembled WGS sequence"/>
</dbReference>
<evidence type="ECO:0000256" key="6">
    <source>
        <dbReference type="ARBA" id="ARBA00023014"/>
    </source>
</evidence>
<dbReference type="InterPro" id="IPR017900">
    <property type="entry name" value="4Fe4S_Fe_S_CS"/>
</dbReference>
<dbReference type="STRING" id="1413210.U472_02405"/>
<sequence>MSFKDNRVMILKCNDYDVQLIKKNLKRGLEPWGGMEAFVQPNQQVLLKVNLVMAKKVEKSATTHPVLVQAVTELVQEVGAKVIIGDSPGGPFNESMVKRVYRKTGMEEVAKKTGAELNWNFEETQSTFTEGEILKNITLGSFISDADVIINLPKFKSHGLTKMTGGVKNMFGAVPGLLKAEYHMKMQEINDFSNALMDIALATNPDLTIMDGIMGMEGEGPTGGEPIKLNTILISPNPAALDVVMAKVAKVDPLSIPTIKIAKDRGLIYQLEEVELLGEEVEQYSFVAPTIQDSVELLTLRLPAPIAKWLLSYMRPKPIFKEDKCVQCGVCIQSCPPKIITKTDNCVEANLDECIRCFCCQELCPQEAVDIHRPFLGRLLFGK</sequence>
<dbReference type="PANTHER" id="PTHR24960:SF76">
    <property type="entry name" value="4FE-4S FERREDOXIN-TYPE DOMAIN-CONTAINING PROTEIN"/>
    <property type="match status" value="1"/>
</dbReference>
<feature type="domain" description="4Fe-4S ferredoxin-type" evidence="7">
    <location>
        <begin position="316"/>
        <end position="345"/>
    </location>
</feature>
<evidence type="ECO:0000313" key="8">
    <source>
        <dbReference type="EMBL" id="SNY27908.1"/>
    </source>
</evidence>
<dbReference type="GO" id="GO:0051539">
    <property type="term" value="F:4 iron, 4 sulfur cluster binding"/>
    <property type="evidence" value="ECO:0007669"/>
    <property type="project" value="UniProtKB-KW"/>
</dbReference>
<dbReference type="RefSeq" id="WP_097017769.1">
    <property type="nucleotide sequence ID" value="NZ_OBDZ01000011.1"/>
</dbReference>